<keyword evidence="2 6" id="KW-0378">Hydrolase</keyword>
<feature type="domain" description="Helicase C-terminal" evidence="10">
    <location>
        <begin position="340"/>
        <end position="496"/>
    </location>
</feature>
<dbReference type="SUPFAM" id="SSF52540">
    <property type="entry name" value="P-loop containing nucleoside triphosphate hydrolases"/>
    <property type="match status" value="2"/>
</dbReference>
<dbReference type="InterPro" id="IPR027417">
    <property type="entry name" value="P-loop_NTPase"/>
</dbReference>
<dbReference type="Pfam" id="PF00270">
    <property type="entry name" value="DEAD"/>
    <property type="match status" value="1"/>
</dbReference>
<dbReference type="Proteomes" id="UP000078237">
    <property type="component" value="Unassembled WGS sequence"/>
</dbReference>
<comment type="caution">
    <text evidence="11">The sequence shown here is derived from an EMBL/GenBank/DDBJ whole genome shotgun (WGS) entry which is preliminary data.</text>
</comment>
<proteinExistence type="inferred from homology"/>
<evidence type="ECO:0000256" key="2">
    <source>
        <dbReference type="ARBA" id="ARBA00022801"/>
    </source>
</evidence>
<dbReference type="Pfam" id="PF00271">
    <property type="entry name" value="Helicase_C"/>
    <property type="match status" value="1"/>
</dbReference>
<dbReference type="InterPro" id="IPR011545">
    <property type="entry name" value="DEAD/DEAH_box_helicase_dom"/>
</dbReference>
<sequence length="631" mass="69770">MMKTSLLRQAAACRVAFAARPVQIAFRSSSTALSRSLPSRNIATPLRPVSSRLRFYSSASAATELPEQHRQKTITEFKDLESLGVHSQIVNAITRGMGYATMTDVQSATINPALAGKDVVAQAKTGTGKTLAFLVPIIQRIIADEPQLAYRTRQAARSDDIRAIILSPTRELAEQIGVEAKKLCAGTGVIVQTAVGGTQKREMLRKTRMMGCHLMVATPGRLHDLLSDASSGIDAPNLQALVLDEADRMLDVGFSTELEAILSFLPHRADVPRQTLLYSATMPKNVVGLARKFIDASNFEFVQTIRADEAPTHERVPQFILPCKGYENMAPTLLELIRRDVKKSLEDPEKRPFKAIVFLPTTSAVVTYSSIFRRIKYNDRLIPRVWDIHSKLTQQQRTRNATEFRNSASGILFSSDVTARGMDFPNVTHVIQVHLPTDREHYIHRIGRTGRAGKEGQGWLIVSDNEVPVARERLPGLPIQRATGFESAAFEATSMSDLPQSFEDVLSAAKKLPYELLSSMYQSYLGGAARGMNKNDLVADLNNMARISWGLEEPPAVPQKMASLLGFVQGLRIQESHPVRHHRGGMGPRDGSGFRSRGGGRDSRDSFAMLERSSQDYDHSRGRRQRAPASF</sequence>
<evidence type="ECO:0000256" key="5">
    <source>
        <dbReference type="ARBA" id="ARBA00022884"/>
    </source>
</evidence>
<dbReference type="GO" id="GO:0003724">
    <property type="term" value="F:RNA helicase activity"/>
    <property type="evidence" value="ECO:0007669"/>
    <property type="project" value="UniProtKB-EC"/>
</dbReference>
<dbReference type="EC" id="3.6.4.13" evidence="7"/>
<evidence type="ECO:0000259" key="10">
    <source>
        <dbReference type="PROSITE" id="PS51194"/>
    </source>
</evidence>
<dbReference type="GO" id="GO:0003723">
    <property type="term" value="F:RNA binding"/>
    <property type="evidence" value="ECO:0007669"/>
    <property type="project" value="UniProtKB-UniRule"/>
</dbReference>
<evidence type="ECO:0000256" key="7">
    <source>
        <dbReference type="RuleBase" id="RU365068"/>
    </source>
</evidence>
<dbReference type="PROSITE" id="PS51194">
    <property type="entry name" value="HELICASE_CTER"/>
    <property type="match status" value="1"/>
</dbReference>
<dbReference type="VEuPathDB" id="FungiDB:MMYC01_207584"/>
<evidence type="ECO:0000256" key="8">
    <source>
        <dbReference type="SAM" id="MobiDB-lite"/>
    </source>
</evidence>
<comment type="domain">
    <text evidence="7">The Q motif is unique to and characteristic of the DEAD box family of RNA helicases and controls ATP binding and hydrolysis.</text>
</comment>
<feature type="domain" description="Helicase ATP-binding" evidence="9">
    <location>
        <begin position="110"/>
        <end position="300"/>
    </location>
</feature>
<organism evidence="11 12">
    <name type="scientific">Madurella mycetomatis</name>
    <dbReference type="NCBI Taxonomy" id="100816"/>
    <lineage>
        <taxon>Eukaryota</taxon>
        <taxon>Fungi</taxon>
        <taxon>Dikarya</taxon>
        <taxon>Ascomycota</taxon>
        <taxon>Pezizomycotina</taxon>
        <taxon>Sordariomycetes</taxon>
        <taxon>Sordariomycetidae</taxon>
        <taxon>Sordariales</taxon>
        <taxon>Sordariales incertae sedis</taxon>
        <taxon>Madurella</taxon>
    </lineage>
</organism>
<name>A0A175VVP9_9PEZI</name>
<evidence type="ECO:0000256" key="4">
    <source>
        <dbReference type="ARBA" id="ARBA00022840"/>
    </source>
</evidence>
<dbReference type="PANTHER" id="PTHR24031">
    <property type="entry name" value="RNA HELICASE"/>
    <property type="match status" value="1"/>
</dbReference>
<dbReference type="PROSITE" id="PS51192">
    <property type="entry name" value="HELICASE_ATP_BIND_1"/>
    <property type="match status" value="1"/>
</dbReference>
<dbReference type="AlphaFoldDB" id="A0A175VVP9"/>
<dbReference type="InterPro" id="IPR001650">
    <property type="entry name" value="Helicase_C-like"/>
</dbReference>
<feature type="compositionally biased region" description="Basic residues" evidence="8">
    <location>
        <begin position="621"/>
        <end position="631"/>
    </location>
</feature>
<dbReference type="GO" id="GO:0005524">
    <property type="term" value="F:ATP binding"/>
    <property type="evidence" value="ECO:0007669"/>
    <property type="project" value="UniProtKB-UniRule"/>
</dbReference>
<accession>A0A175VVP9</accession>
<keyword evidence="5 7" id="KW-0694">RNA-binding</keyword>
<reference evidence="11 12" key="1">
    <citation type="journal article" date="2016" name="Genome Announc.">
        <title>Genome Sequence of Madurella mycetomatis mm55, Isolated from a Human Mycetoma Case in Sudan.</title>
        <authorList>
            <person name="Smit S."/>
            <person name="Derks M.F."/>
            <person name="Bervoets S."/>
            <person name="Fahal A."/>
            <person name="van Leeuwen W."/>
            <person name="van Belkum A."/>
            <person name="van de Sande W.W."/>
        </authorList>
    </citation>
    <scope>NUCLEOTIDE SEQUENCE [LARGE SCALE GENOMIC DNA]</scope>
    <source>
        <strain evidence="12">mm55</strain>
    </source>
</reference>
<keyword evidence="12" id="KW-1185">Reference proteome</keyword>
<gene>
    <name evidence="11" type="ORF">MMYC01_207584</name>
</gene>
<dbReference type="EMBL" id="LCTW02000270">
    <property type="protein sequence ID" value="KXX75453.1"/>
    <property type="molecule type" value="Genomic_DNA"/>
</dbReference>
<dbReference type="OrthoDB" id="193716at2759"/>
<dbReference type="STRING" id="100816.A0A175VVP9"/>
<dbReference type="SMART" id="SM00490">
    <property type="entry name" value="HELICc"/>
    <property type="match status" value="1"/>
</dbReference>
<dbReference type="Gene3D" id="3.40.50.300">
    <property type="entry name" value="P-loop containing nucleotide triphosphate hydrolases"/>
    <property type="match status" value="2"/>
</dbReference>
<dbReference type="InterPro" id="IPR014001">
    <property type="entry name" value="Helicase_ATP-bd"/>
</dbReference>
<keyword evidence="3 6" id="KW-0347">Helicase</keyword>
<evidence type="ECO:0000256" key="1">
    <source>
        <dbReference type="ARBA" id="ARBA00022741"/>
    </source>
</evidence>
<dbReference type="PROSITE" id="PS00039">
    <property type="entry name" value="DEAD_ATP_HELICASE"/>
    <property type="match status" value="1"/>
</dbReference>
<evidence type="ECO:0000256" key="3">
    <source>
        <dbReference type="ARBA" id="ARBA00022806"/>
    </source>
</evidence>
<comment type="function">
    <text evidence="7">RNA helicase.</text>
</comment>
<evidence type="ECO:0000256" key="6">
    <source>
        <dbReference type="RuleBase" id="RU000492"/>
    </source>
</evidence>
<comment type="similarity">
    <text evidence="6">Belongs to the DEAD box helicase family.</text>
</comment>
<keyword evidence="1 6" id="KW-0547">Nucleotide-binding</keyword>
<dbReference type="GO" id="GO:0016787">
    <property type="term" value="F:hydrolase activity"/>
    <property type="evidence" value="ECO:0007669"/>
    <property type="project" value="UniProtKB-KW"/>
</dbReference>
<evidence type="ECO:0000313" key="11">
    <source>
        <dbReference type="EMBL" id="KXX75453.1"/>
    </source>
</evidence>
<protein>
    <recommendedName>
        <fullName evidence="7">ATP-dependent RNA helicase</fullName>
        <ecNumber evidence="7">3.6.4.13</ecNumber>
    </recommendedName>
</protein>
<dbReference type="CDD" id="cd18787">
    <property type="entry name" value="SF2_C_DEAD"/>
    <property type="match status" value="1"/>
</dbReference>
<dbReference type="SMART" id="SM00487">
    <property type="entry name" value="DEXDc"/>
    <property type="match status" value="1"/>
</dbReference>
<comment type="catalytic activity">
    <reaction evidence="7">
        <text>ATP + H2O = ADP + phosphate + H(+)</text>
        <dbReference type="Rhea" id="RHEA:13065"/>
        <dbReference type="ChEBI" id="CHEBI:15377"/>
        <dbReference type="ChEBI" id="CHEBI:15378"/>
        <dbReference type="ChEBI" id="CHEBI:30616"/>
        <dbReference type="ChEBI" id="CHEBI:43474"/>
        <dbReference type="ChEBI" id="CHEBI:456216"/>
        <dbReference type="EC" id="3.6.4.13"/>
    </reaction>
</comment>
<dbReference type="InterPro" id="IPR000629">
    <property type="entry name" value="RNA-helicase_DEAD-box_CS"/>
</dbReference>
<evidence type="ECO:0000313" key="12">
    <source>
        <dbReference type="Proteomes" id="UP000078237"/>
    </source>
</evidence>
<keyword evidence="4 6" id="KW-0067">ATP-binding</keyword>
<feature type="region of interest" description="Disordered" evidence="8">
    <location>
        <begin position="577"/>
        <end position="631"/>
    </location>
</feature>
<evidence type="ECO:0000259" key="9">
    <source>
        <dbReference type="PROSITE" id="PS51192"/>
    </source>
</evidence>